<dbReference type="Pfam" id="PF00658">
    <property type="entry name" value="MLLE"/>
    <property type="match status" value="1"/>
</dbReference>
<dbReference type="GO" id="GO:0006417">
    <property type="term" value="P:regulation of translation"/>
    <property type="evidence" value="ECO:0007669"/>
    <property type="project" value="UniProtKB-KW"/>
</dbReference>
<evidence type="ECO:0000313" key="16">
    <source>
        <dbReference type="RefSeq" id="XP_027356954.1"/>
    </source>
</evidence>
<dbReference type="Pfam" id="PF00076">
    <property type="entry name" value="RRM_1"/>
    <property type="match status" value="4"/>
</dbReference>
<dbReference type="Proteomes" id="UP000694853">
    <property type="component" value="Unplaced"/>
</dbReference>
<dbReference type="FunFam" id="3.30.70.330:FF:000651">
    <property type="entry name" value="Poly(A) binding protein cytoplasmic 1 like"/>
    <property type="match status" value="1"/>
</dbReference>
<evidence type="ECO:0000256" key="8">
    <source>
        <dbReference type="ARBA" id="ARBA00023242"/>
    </source>
</evidence>
<dbReference type="InterPro" id="IPR003954">
    <property type="entry name" value="RRM_euk-type"/>
</dbReference>
<dbReference type="PROSITE" id="PS51309">
    <property type="entry name" value="PABC"/>
    <property type="match status" value="1"/>
</dbReference>
<comment type="function">
    <text evidence="9">Binds the poly(A) tail of mRNA. Appears to be an important mediator of the multiple roles of the poly(A) tail in mRNA biogenesis, stability and translation.</text>
</comment>
<dbReference type="Gene3D" id="1.10.1900.10">
    <property type="entry name" value="c-terminal domain of poly(a) binding protein"/>
    <property type="match status" value="1"/>
</dbReference>
<proteinExistence type="inferred from homology"/>
<feature type="domain" description="RRM" evidence="13">
    <location>
        <begin position="199"/>
        <end position="276"/>
    </location>
</feature>
<dbReference type="Gene3D" id="3.30.70.330">
    <property type="match status" value="4"/>
</dbReference>
<evidence type="ECO:0000256" key="10">
    <source>
        <dbReference type="PROSITE-ProRule" id="PRU00176"/>
    </source>
</evidence>
<dbReference type="SUPFAM" id="SSF63570">
    <property type="entry name" value="PABC (PABP) domain"/>
    <property type="match status" value="1"/>
</dbReference>
<dbReference type="GO" id="GO:0005737">
    <property type="term" value="C:cytoplasm"/>
    <property type="evidence" value="ECO:0007669"/>
    <property type="project" value="UniProtKB-SubCell"/>
</dbReference>
<feature type="domain" description="RRM" evidence="13">
    <location>
        <begin position="108"/>
        <end position="185"/>
    </location>
</feature>
<feature type="compositionally biased region" description="Low complexity" evidence="12">
    <location>
        <begin position="479"/>
        <end position="488"/>
    </location>
</feature>
<dbReference type="OrthoDB" id="19742at2759"/>
<comment type="subcellular location">
    <subcellularLocation>
        <location evidence="2 11">Cytoplasm</location>
    </subcellularLocation>
    <subcellularLocation>
        <location evidence="1">Nucleus</location>
    </subcellularLocation>
</comment>
<evidence type="ECO:0000256" key="1">
    <source>
        <dbReference type="ARBA" id="ARBA00004123"/>
    </source>
</evidence>
<dbReference type="GO" id="GO:0005634">
    <property type="term" value="C:nucleus"/>
    <property type="evidence" value="ECO:0007669"/>
    <property type="project" value="UniProtKB-SubCell"/>
</dbReference>
<evidence type="ECO:0000259" key="13">
    <source>
        <dbReference type="PROSITE" id="PS50102"/>
    </source>
</evidence>
<evidence type="ECO:0000256" key="5">
    <source>
        <dbReference type="ARBA" id="ARBA00022737"/>
    </source>
</evidence>
<dbReference type="InterPro" id="IPR002004">
    <property type="entry name" value="PABP_HYD_C"/>
</dbReference>
<dbReference type="InterPro" id="IPR045305">
    <property type="entry name" value="RRM2_I_PABPs"/>
</dbReference>
<dbReference type="InterPro" id="IPR035979">
    <property type="entry name" value="RBD_domain_sf"/>
</dbReference>
<keyword evidence="8" id="KW-0539">Nucleus</keyword>
<dbReference type="AlphaFoldDB" id="A0A8B8LQ06"/>
<sequence>MAQIPENEEVAQRHIPPLNTSLYVGDLDDHVTDTMLTNHFNQVGEVVSVRICMNMFTHQSLGYGYVNYSNHEDAKKAIEVLNFTSLNNKPIRVMFSNRDPSARKSSTANLFVKNLDKEIDNKALHETFVAFGNILSCKVAVDPSGQSKGYGFVQFEKEGSAREAIDELNGSIIHGKQLYVGQFRRKQERESALRDGKFNNLYVKNLSESVTEGELNIIFGEYGPITSTVVMRDIDGISKRFGFVNFANVDDAAKALEELNGTILDGKELYVGKAQKKSERQLELKERYGQTSKDAFGVHPGSNLYLKNLDDSVDDEKLCKLFSVFGLITSCKIMRDPQGISRGSGFVAFSCPDSATWALSEMNGKMVAGKPLYVAHAQRKEERRAKLQEQFSQTRPVGTIGPRMPLYPLGAPGMGPPPPFFYRRPPVAPAFVPQAGFGYQQQFVPGMRPGGAPPQSLFVPGAQQGQQGQLPSEQRGAGPTQQLQQPMPSMQPMQMGHVYACTNVPVFQQMPIQTLSTALASASPEQQRIMLGETLYPLVDKLEHNAATKITGMILQMDQAEVLHLIESPDDLKDKVAEAMNLLRDIELQPSNNPVDHLAFLSISE</sequence>
<organism evidence="15 16">
    <name type="scientific">Abrus precatorius</name>
    <name type="common">Indian licorice</name>
    <name type="synonym">Glycine abrus</name>
    <dbReference type="NCBI Taxonomy" id="3816"/>
    <lineage>
        <taxon>Eukaryota</taxon>
        <taxon>Viridiplantae</taxon>
        <taxon>Streptophyta</taxon>
        <taxon>Embryophyta</taxon>
        <taxon>Tracheophyta</taxon>
        <taxon>Spermatophyta</taxon>
        <taxon>Magnoliopsida</taxon>
        <taxon>eudicotyledons</taxon>
        <taxon>Gunneridae</taxon>
        <taxon>Pentapetalae</taxon>
        <taxon>rosids</taxon>
        <taxon>fabids</taxon>
        <taxon>Fabales</taxon>
        <taxon>Fabaceae</taxon>
        <taxon>Papilionoideae</taxon>
        <taxon>50 kb inversion clade</taxon>
        <taxon>NPAAA clade</taxon>
        <taxon>indigoferoid/millettioid clade</taxon>
        <taxon>Abreae</taxon>
        <taxon>Abrus</taxon>
    </lineage>
</organism>
<evidence type="ECO:0000256" key="11">
    <source>
        <dbReference type="RuleBase" id="RU362004"/>
    </source>
</evidence>
<evidence type="ECO:0000313" key="15">
    <source>
        <dbReference type="Proteomes" id="UP000694853"/>
    </source>
</evidence>
<evidence type="ECO:0000259" key="14">
    <source>
        <dbReference type="PROSITE" id="PS51309"/>
    </source>
</evidence>
<dbReference type="InterPro" id="IPR012677">
    <property type="entry name" value="Nucleotide-bd_a/b_plait_sf"/>
</dbReference>
<gene>
    <name evidence="16" type="primary">LOC113866273</name>
</gene>
<dbReference type="GO" id="GO:0003723">
    <property type="term" value="F:RNA binding"/>
    <property type="evidence" value="ECO:0007669"/>
    <property type="project" value="UniProtKB-UniRule"/>
</dbReference>
<evidence type="ECO:0000256" key="4">
    <source>
        <dbReference type="ARBA" id="ARBA00022490"/>
    </source>
</evidence>
<name>A0A8B8LQ06_ABRPR</name>
<dbReference type="GeneID" id="113866273"/>
<reference evidence="16" key="2">
    <citation type="submission" date="2025-08" db="UniProtKB">
        <authorList>
            <consortium name="RefSeq"/>
        </authorList>
    </citation>
    <scope>IDENTIFICATION</scope>
    <source>
        <tissue evidence="16">Young leaves</tissue>
    </source>
</reference>
<keyword evidence="6" id="KW-0810">Translation regulation</keyword>
<dbReference type="SMART" id="SM00360">
    <property type="entry name" value="RRM"/>
    <property type="match status" value="4"/>
</dbReference>
<feature type="region of interest" description="Disordered" evidence="12">
    <location>
        <begin position="449"/>
        <end position="488"/>
    </location>
</feature>
<dbReference type="CDD" id="cd12380">
    <property type="entry name" value="RRM3_I_PABPs"/>
    <property type="match status" value="1"/>
</dbReference>
<reference evidence="15" key="1">
    <citation type="journal article" date="2019" name="Toxins">
        <title>Detection of Abrin-Like and Prepropulchellin-Like Toxin Genes and Transcripts Using Whole Genome Sequencing and Full-Length Transcript Sequencing of Abrus precatorius.</title>
        <authorList>
            <person name="Hovde B.T."/>
            <person name="Daligault H.E."/>
            <person name="Hanschen E.R."/>
            <person name="Kunde Y.A."/>
            <person name="Johnson M.B."/>
            <person name="Starkenburg S.R."/>
            <person name="Johnson S.L."/>
        </authorList>
    </citation>
    <scope>NUCLEOTIDE SEQUENCE [LARGE SCALE GENOMIC DNA]</scope>
</reference>
<keyword evidence="15" id="KW-1185">Reference proteome</keyword>
<evidence type="ECO:0000256" key="9">
    <source>
        <dbReference type="ARBA" id="ARBA00054110"/>
    </source>
</evidence>
<evidence type="ECO:0000256" key="2">
    <source>
        <dbReference type="ARBA" id="ARBA00004496"/>
    </source>
</evidence>
<keyword evidence="7 10" id="KW-0694">RNA-binding</keyword>
<evidence type="ECO:0000256" key="12">
    <source>
        <dbReference type="SAM" id="MobiDB-lite"/>
    </source>
</evidence>
<evidence type="ECO:0000256" key="6">
    <source>
        <dbReference type="ARBA" id="ARBA00022845"/>
    </source>
</evidence>
<evidence type="ECO:0000256" key="3">
    <source>
        <dbReference type="ARBA" id="ARBA00008557"/>
    </source>
</evidence>
<dbReference type="PROSITE" id="PS50102">
    <property type="entry name" value="RRM"/>
    <property type="match status" value="4"/>
</dbReference>
<dbReference type="FunFam" id="1.10.1900.10:FF:000003">
    <property type="entry name" value="Polyadenylate-binding protein"/>
    <property type="match status" value="1"/>
</dbReference>
<dbReference type="InterPro" id="IPR006515">
    <property type="entry name" value="PABP_1234"/>
</dbReference>
<evidence type="ECO:0000256" key="7">
    <source>
        <dbReference type="ARBA" id="ARBA00022884"/>
    </source>
</evidence>
<feature type="domain" description="PABC" evidence="14">
    <location>
        <begin position="511"/>
        <end position="588"/>
    </location>
</feature>
<dbReference type="CDD" id="cd12379">
    <property type="entry name" value="RRM2_I_PABPs"/>
    <property type="match status" value="1"/>
</dbReference>
<dbReference type="CDD" id="cd12381">
    <property type="entry name" value="RRM4_I_PABPs"/>
    <property type="match status" value="1"/>
</dbReference>
<dbReference type="RefSeq" id="XP_027356954.1">
    <property type="nucleotide sequence ID" value="XM_027501153.1"/>
</dbReference>
<dbReference type="FunFam" id="3.30.70.330:FF:000003">
    <property type="entry name" value="Polyadenylate-binding protein"/>
    <property type="match status" value="1"/>
</dbReference>
<keyword evidence="5" id="KW-0677">Repeat</keyword>
<dbReference type="PANTHER" id="PTHR24012">
    <property type="entry name" value="RNA BINDING PROTEIN"/>
    <property type="match status" value="1"/>
</dbReference>
<dbReference type="SMART" id="SM00517">
    <property type="entry name" value="PolyA"/>
    <property type="match status" value="1"/>
</dbReference>
<dbReference type="KEGG" id="aprc:113866273"/>
<comment type="similarity">
    <text evidence="3 11">Belongs to the polyadenylate-binding protein type-1 family.</text>
</comment>
<dbReference type="InterPro" id="IPR036053">
    <property type="entry name" value="PABP-dom"/>
</dbReference>
<accession>A0A8B8LQ06</accession>
<dbReference type="NCBIfam" id="TIGR01628">
    <property type="entry name" value="PABP-1234"/>
    <property type="match status" value="1"/>
</dbReference>
<dbReference type="InterPro" id="IPR000504">
    <property type="entry name" value="RRM_dom"/>
</dbReference>
<feature type="domain" description="RRM" evidence="13">
    <location>
        <begin position="302"/>
        <end position="379"/>
    </location>
</feature>
<dbReference type="SUPFAM" id="SSF54928">
    <property type="entry name" value="RNA-binding domain, RBD"/>
    <property type="match status" value="3"/>
</dbReference>
<protein>
    <recommendedName>
        <fullName evidence="11">Polyadenylate-binding protein</fullName>
        <shortName evidence="11">PABP</shortName>
    </recommendedName>
</protein>
<keyword evidence="4 11" id="KW-0963">Cytoplasm</keyword>
<feature type="domain" description="RRM" evidence="13">
    <location>
        <begin position="20"/>
        <end position="98"/>
    </location>
</feature>
<dbReference type="SMART" id="SM00361">
    <property type="entry name" value="RRM_1"/>
    <property type="match status" value="4"/>
</dbReference>